<organism evidence="1 2">
    <name type="scientific">Diphasiastrum complanatum</name>
    <name type="common">Issler's clubmoss</name>
    <name type="synonym">Lycopodium complanatum</name>
    <dbReference type="NCBI Taxonomy" id="34168"/>
    <lineage>
        <taxon>Eukaryota</taxon>
        <taxon>Viridiplantae</taxon>
        <taxon>Streptophyta</taxon>
        <taxon>Embryophyta</taxon>
        <taxon>Tracheophyta</taxon>
        <taxon>Lycopodiopsida</taxon>
        <taxon>Lycopodiales</taxon>
        <taxon>Lycopodiaceae</taxon>
        <taxon>Lycopodioideae</taxon>
        <taxon>Diphasiastrum</taxon>
    </lineage>
</organism>
<dbReference type="Proteomes" id="UP001162992">
    <property type="component" value="Chromosome 5"/>
</dbReference>
<accession>A0ACC2DN54</accession>
<gene>
    <name evidence="1" type="ORF">O6H91_05G050200</name>
</gene>
<keyword evidence="2" id="KW-1185">Reference proteome</keyword>
<comment type="caution">
    <text evidence="1">The sequence shown here is derived from an EMBL/GenBank/DDBJ whole genome shotgun (WGS) entry which is preliminary data.</text>
</comment>
<sequence>MSFLTRSPLRSQRLKDTVDDSSDKDLEAGEDEDSESDVFDISPKKPSIQSLKKWRQATLVLNASRRFRYTLDLKNREEDPRDVRVRRFRTSTHALRAIQRFKEAGARFKPDGPSPEGFELRPGQLALMIQEHRLDALTDLGGLEGLGKLLRTDLEKGIDDDPEELQRRKLAYGENTYPRKSPKNFLIFLWEACQDTTLIILMVCAALSLTLGMIVNGPTKGWYDGVSITFAVFLVIIVTACSDYKQSLQFRSLSEEKRNIQIQVARGGRRLKVSIYELVVGDVVPLQIGDQVPADGLLIVGYSLVIDESSMTGESELVHKDAKHPFLMAGCKVADGYGTMLITCVGTDTEWGQIMASISDDTGEETPLQVRLNGVATFIGQIGLTVAIIVFIMLFVR</sequence>
<proteinExistence type="predicted"/>
<name>A0ACC2DN54_DIPCM</name>
<reference evidence="2" key="1">
    <citation type="journal article" date="2024" name="Proc. Natl. Acad. Sci. U.S.A.">
        <title>Extraordinary preservation of gene collinearity over three hundred million years revealed in homosporous lycophytes.</title>
        <authorList>
            <person name="Li C."/>
            <person name="Wickell D."/>
            <person name="Kuo L.Y."/>
            <person name="Chen X."/>
            <person name="Nie B."/>
            <person name="Liao X."/>
            <person name="Peng D."/>
            <person name="Ji J."/>
            <person name="Jenkins J."/>
            <person name="Williams M."/>
            <person name="Shu S."/>
            <person name="Plott C."/>
            <person name="Barry K."/>
            <person name="Rajasekar S."/>
            <person name="Grimwood J."/>
            <person name="Han X."/>
            <person name="Sun S."/>
            <person name="Hou Z."/>
            <person name="He W."/>
            <person name="Dai G."/>
            <person name="Sun C."/>
            <person name="Schmutz J."/>
            <person name="Leebens-Mack J.H."/>
            <person name="Li F.W."/>
            <person name="Wang L."/>
        </authorList>
    </citation>
    <scope>NUCLEOTIDE SEQUENCE [LARGE SCALE GENOMIC DNA]</scope>
    <source>
        <strain evidence="2">cv. PW_Plant_1</strain>
    </source>
</reference>
<dbReference type="EMBL" id="CM055096">
    <property type="protein sequence ID" value="KAJ7555678.1"/>
    <property type="molecule type" value="Genomic_DNA"/>
</dbReference>
<protein>
    <submittedName>
        <fullName evidence="1">Uncharacterized protein</fullName>
    </submittedName>
</protein>
<evidence type="ECO:0000313" key="1">
    <source>
        <dbReference type="EMBL" id="KAJ7555678.1"/>
    </source>
</evidence>
<evidence type="ECO:0000313" key="2">
    <source>
        <dbReference type="Proteomes" id="UP001162992"/>
    </source>
</evidence>